<dbReference type="Proteomes" id="UP000199695">
    <property type="component" value="Unassembled WGS sequence"/>
</dbReference>
<organism evidence="1 2">
    <name type="scientific">Lihuaxuella thermophila</name>
    <dbReference type="NCBI Taxonomy" id="1173111"/>
    <lineage>
        <taxon>Bacteria</taxon>
        <taxon>Bacillati</taxon>
        <taxon>Bacillota</taxon>
        <taxon>Bacilli</taxon>
        <taxon>Bacillales</taxon>
        <taxon>Thermoactinomycetaceae</taxon>
        <taxon>Lihuaxuella</taxon>
    </lineage>
</organism>
<dbReference type="GO" id="GO:0005975">
    <property type="term" value="P:carbohydrate metabolic process"/>
    <property type="evidence" value="ECO:0007669"/>
    <property type="project" value="InterPro"/>
</dbReference>
<evidence type="ECO:0000313" key="1">
    <source>
        <dbReference type="EMBL" id="SEN13443.1"/>
    </source>
</evidence>
<protein>
    <recommendedName>
        <fullName evidence="3">NodB homology domain-containing protein</fullName>
    </recommendedName>
</protein>
<keyword evidence="2" id="KW-1185">Reference proteome</keyword>
<proteinExistence type="predicted"/>
<gene>
    <name evidence="1" type="ORF">SAMN05444955_10689</name>
</gene>
<dbReference type="Gene3D" id="3.20.20.370">
    <property type="entry name" value="Glycoside hydrolase/deacetylase"/>
    <property type="match status" value="1"/>
</dbReference>
<dbReference type="SUPFAM" id="SSF88713">
    <property type="entry name" value="Glycoside hydrolase/deacetylase"/>
    <property type="match status" value="1"/>
</dbReference>
<sequence length="568" mass="64221">MRMAEVGVLLDKKAAKRRWENGLNVFQHYIGEILQHAGIPFQWLDGADEIPQSRLDVLMIALDAQEEESAAKIWEFAENGGVVISFGGLNRLAVKLGYAATGAGGKGYARLPGEFGDTRLLRYLHSYPWRRISGSGHFIRETGSIHREHPEGDPLGPALIQCQVGKGIIDRWAIGIPETVVSFQQGTHPVIEDGIPALDGTGSVDDGILKADDGMEMDWELDRRQTQTGASYFAYPYADLWREVLIGHLLKRTLEKGLTLPFLDYWPDGISQVATISLDSDHNLDESAETTLDVLEECGVSATWCIIEPGYSPSVFRRIEEKGHELAFHYNAVDHDGGSWEEAEFRRQLDWWKTAAGAEAPVSNKNHYTRVEGWGELFRWCETYGILSDQTRGPSKKGNIGFLFGTCHPYFPVAWSDEQNRLYNVLEIGFLTQDLDHWNLADSSVVVPFLEQVKQVKGVAHFLFHPVHIHNQEPVRRALRKVVREAKQRGFVFWTGKQINDWERMRRNIRIEGVDEEGNVSIHSEADVEQVVVWIPLPDLKGTREDSVQKIYGVWCAKKVLPQDIKRS</sequence>
<reference evidence="1 2" key="1">
    <citation type="submission" date="2016-10" db="EMBL/GenBank/DDBJ databases">
        <authorList>
            <person name="de Groot N.N."/>
        </authorList>
    </citation>
    <scope>NUCLEOTIDE SEQUENCE [LARGE SCALE GENOMIC DNA]</scope>
    <source>
        <strain evidence="1 2">DSM 46701</strain>
    </source>
</reference>
<evidence type="ECO:0008006" key="3">
    <source>
        <dbReference type="Google" id="ProtNLM"/>
    </source>
</evidence>
<evidence type="ECO:0000313" key="2">
    <source>
        <dbReference type="Proteomes" id="UP000199695"/>
    </source>
</evidence>
<dbReference type="RefSeq" id="WP_089967183.1">
    <property type="nucleotide sequence ID" value="NZ_FOCQ01000006.1"/>
</dbReference>
<accession>A0A1H8E1X3</accession>
<dbReference type="STRING" id="1173111.SAMN05444955_10689"/>
<dbReference type="EMBL" id="FOCQ01000006">
    <property type="protein sequence ID" value="SEN13443.1"/>
    <property type="molecule type" value="Genomic_DNA"/>
</dbReference>
<dbReference type="InterPro" id="IPR011330">
    <property type="entry name" value="Glyco_hydro/deAcase_b/a-brl"/>
</dbReference>
<dbReference type="OrthoDB" id="2492838at2"/>
<dbReference type="AlphaFoldDB" id="A0A1H8E1X3"/>
<name>A0A1H8E1X3_9BACL</name>